<proteinExistence type="predicted"/>
<feature type="region of interest" description="Disordered" evidence="1">
    <location>
        <begin position="416"/>
        <end position="473"/>
    </location>
</feature>
<evidence type="ECO:0000256" key="1">
    <source>
        <dbReference type="SAM" id="MobiDB-lite"/>
    </source>
</evidence>
<protein>
    <submittedName>
        <fullName evidence="2">SGT1 protein-domain-containing protein</fullName>
    </submittedName>
</protein>
<evidence type="ECO:0000313" key="3">
    <source>
        <dbReference type="Proteomes" id="UP000193144"/>
    </source>
</evidence>
<feature type="compositionally biased region" description="Basic and acidic residues" evidence="1">
    <location>
        <begin position="605"/>
        <end position="618"/>
    </location>
</feature>
<name>A0A1Y1Z3A3_9PLEO</name>
<dbReference type="STRING" id="1231657.A0A1Y1Z3A3"/>
<feature type="compositionally biased region" description="Polar residues" evidence="1">
    <location>
        <begin position="421"/>
        <end position="431"/>
    </location>
</feature>
<reference evidence="2 3" key="1">
    <citation type="submission" date="2016-07" db="EMBL/GenBank/DDBJ databases">
        <title>Pervasive Adenine N6-methylation of Active Genes in Fungi.</title>
        <authorList>
            <consortium name="DOE Joint Genome Institute"/>
            <person name="Mondo S.J."/>
            <person name="Dannebaum R.O."/>
            <person name="Kuo R.C."/>
            <person name="Labutti K."/>
            <person name="Haridas S."/>
            <person name="Kuo A."/>
            <person name="Salamov A."/>
            <person name="Ahrendt S.R."/>
            <person name="Lipzen A."/>
            <person name="Sullivan W."/>
            <person name="Andreopoulos W.B."/>
            <person name="Clum A."/>
            <person name="Lindquist E."/>
            <person name="Daum C."/>
            <person name="Ramamoorthy G.K."/>
            <person name="Gryganskyi A."/>
            <person name="Culley D."/>
            <person name="Magnuson J.K."/>
            <person name="James T.Y."/>
            <person name="O'Malley M.A."/>
            <person name="Stajich J.E."/>
            <person name="Spatafora J.W."/>
            <person name="Visel A."/>
            <person name="Grigoriev I.V."/>
        </authorList>
    </citation>
    <scope>NUCLEOTIDE SEQUENCE [LARGE SCALE GENOMIC DNA]</scope>
    <source>
        <strain evidence="2 3">CBS 115471</strain>
    </source>
</reference>
<feature type="compositionally biased region" description="Basic and acidic residues" evidence="1">
    <location>
        <begin position="583"/>
        <end position="593"/>
    </location>
</feature>
<dbReference type="PANTHER" id="PTHR13060:SF0">
    <property type="entry name" value="PROTEIN ECDYSONELESS HOMOLOG"/>
    <property type="match status" value="1"/>
</dbReference>
<feature type="compositionally biased region" description="Acidic residues" evidence="1">
    <location>
        <begin position="594"/>
        <end position="604"/>
    </location>
</feature>
<dbReference type="GO" id="GO:0005634">
    <property type="term" value="C:nucleus"/>
    <property type="evidence" value="ECO:0007669"/>
    <property type="project" value="TreeGrafter"/>
</dbReference>
<accession>A0A1Y1Z3A3</accession>
<dbReference type="Pfam" id="PF07093">
    <property type="entry name" value="SGT1"/>
    <property type="match status" value="1"/>
</dbReference>
<dbReference type="InterPro" id="IPR010770">
    <property type="entry name" value="Ecd"/>
</dbReference>
<dbReference type="EMBL" id="MCFA01000132">
    <property type="protein sequence ID" value="ORY04761.1"/>
    <property type="molecule type" value="Genomic_DNA"/>
</dbReference>
<dbReference type="PANTHER" id="PTHR13060">
    <property type="entry name" value="SGT1 PROTEIN HSGT1 SUPPRESSOR OF GCR2"/>
    <property type="match status" value="1"/>
</dbReference>
<keyword evidence="3" id="KW-1185">Reference proteome</keyword>
<sequence length="735" mass="81388">MASIPQDDFKWFGEGFTGFPKHLPEDVVSYTIFILNPSLSDLQTRERLQSFQRALATLTKTHLQEYIWQRDSISLSLHREKLSPSTSSNTTSNNTGIWLLKGETNYGDSIADEWLIVYLLVTLSSQIPDAWLRIHDSDGEFLLIEAANVLPRWLTPEVAENRVWIHNNRLLVIPLLKKKSVPPGPLELAEAVEILKTSPASLLHDKKVEEEAFHRLSTYPSAIPSNQHHAIIPLPRKLAHVLHLHPNYIAPIVEAFYLRDPVSLRLIQPAKSGRALVFPPEDFVIVSVRFTKILFAQLRSQEWSAPEPWRGKVGEIVGTKEGKGEGGEEGEERVGTSVRREKAEIGIKVAAGAEMLIASQLYASKRVVQEIQLLLEDLETGDDDMPTDMEIRGWEKREDDESWLDIDFRDFERELAAKTPNPKTNPNSSKETVIGGEGSERKKSGDTDTNTDAQKTEKATGTKTEKATGTKTDKEAGNVNISVAGADFGTTPALENLRKMTARFNAFLEDDNADLSGARDLGLDPMDMDNDSLSSSSDHEPGIGWEDPEDSSDDEGGPEDFDEEEYKAVLGRFMGLNSAEKSALTDEARRLALETEESEEEEEEEIRRLSEAMEKELFGHGALELNPESKFKSKSKGGMKDKGKGKGRAPLAAVAEESNGTDGDVDEDGDGDEDDLLDEDFNLVDNMLKAFKGQAGMPGPAGNLMAMMGIQMPRDADDERRDSEHGEGSSSKSKS</sequence>
<comment type="caution">
    <text evidence="2">The sequence shown here is derived from an EMBL/GenBank/DDBJ whole genome shotgun (WGS) entry which is preliminary data.</text>
</comment>
<dbReference type="AlphaFoldDB" id="A0A1Y1Z3A3"/>
<feature type="region of interest" description="Disordered" evidence="1">
    <location>
        <begin position="317"/>
        <end position="337"/>
    </location>
</feature>
<dbReference type="Proteomes" id="UP000193144">
    <property type="component" value="Unassembled WGS sequence"/>
</dbReference>
<feature type="compositionally biased region" description="Acidic residues" evidence="1">
    <location>
        <begin position="663"/>
        <end position="677"/>
    </location>
</feature>
<evidence type="ECO:0000313" key="2">
    <source>
        <dbReference type="EMBL" id="ORY04761.1"/>
    </source>
</evidence>
<feature type="compositionally biased region" description="Basic and acidic residues" evidence="1">
    <location>
        <begin position="454"/>
        <end position="473"/>
    </location>
</feature>
<feature type="compositionally biased region" description="Basic and acidic residues" evidence="1">
    <location>
        <begin position="714"/>
        <end position="727"/>
    </location>
</feature>
<gene>
    <name evidence="2" type="ORF">BCR34DRAFT_572459</name>
</gene>
<feature type="region of interest" description="Disordered" evidence="1">
    <location>
        <begin position="711"/>
        <end position="735"/>
    </location>
</feature>
<dbReference type="OrthoDB" id="27237at2759"/>
<organism evidence="2 3">
    <name type="scientific">Clohesyomyces aquaticus</name>
    <dbReference type="NCBI Taxonomy" id="1231657"/>
    <lineage>
        <taxon>Eukaryota</taxon>
        <taxon>Fungi</taxon>
        <taxon>Dikarya</taxon>
        <taxon>Ascomycota</taxon>
        <taxon>Pezizomycotina</taxon>
        <taxon>Dothideomycetes</taxon>
        <taxon>Pleosporomycetidae</taxon>
        <taxon>Pleosporales</taxon>
        <taxon>Lindgomycetaceae</taxon>
        <taxon>Clohesyomyces</taxon>
    </lineage>
</organism>
<feature type="compositionally biased region" description="Acidic residues" evidence="1">
    <location>
        <begin position="546"/>
        <end position="565"/>
    </location>
</feature>
<feature type="region of interest" description="Disordered" evidence="1">
    <location>
        <begin position="518"/>
        <end position="677"/>
    </location>
</feature>